<dbReference type="GO" id="GO:0008270">
    <property type="term" value="F:zinc ion binding"/>
    <property type="evidence" value="ECO:0007669"/>
    <property type="project" value="InterPro"/>
</dbReference>
<evidence type="ECO:0000256" key="1">
    <source>
        <dbReference type="ARBA" id="ARBA00000098"/>
    </source>
</evidence>
<keyword evidence="10" id="KW-0862">Zinc</keyword>
<dbReference type="EC" id="3.4.11.2" evidence="4"/>
<keyword evidence="7" id="KW-0645">Protease</keyword>
<keyword evidence="8" id="KW-0479">Metal-binding</keyword>
<dbReference type="EMBL" id="CP054139">
    <property type="protein sequence ID" value="QKJ29423.1"/>
    <property type="molecule type" value="Genomic_DNA"/>
</dbReference>
<dbReference type="InterPro" id="IPR050344">
    <property type="entry name" value="Peptidase_M1_aminopeptidases"/>
</dbReference>
<comment type="similarity">
    <text evidence="3">Belongs to the peptidase M1 family.</text>
</comment>
<dbReference type="PRINTS" id="PR00756">
    <property type="entry name" value="ALADIPTASE"/>
</dbReference>
<dbReference type="GO" id="GO:0070006">
    <property type="term" value="F:metalloaminopeptidase activity"/>
    <property type="evidence" value="ECO:0007669"/>
    <property type="project" value="TreeGrafter"/>
</dbReference>
<dbReference type="KEGG" id="mmab:HQ865_06520"/>
<dbReference type="PANTHER" id="PTHR11533:SF174">
    <property type="entry name" value="PUROMYCIN-SENSITIVE AMINOPEPTIDASE-RELATED"/>
    <property type="match status" value="1"/>
</dbReference>
<evidence type="ECO:0000256" key="11">
    <source>
        <dbReference type="ARBA" id="ARBA00023049"/>
    </source>
</evidence>
<keyword evidence="15" id="KW-1185">Reference proteome</keyword>
<dbReference type="SUPFAM" id="SSF63737">
    <property type="entry name" value="Leukotriene A4 hydrolase N-terminal domain"/>
    <property type="match status" value="1"/>
</dbReference>
<evidence type="ECO:0000313" key="14">
    <source>
        <dbReference type="EMBL" id="QKJ29423.1"/>
    </source>
</evidence>
<evidence type="ECO:0000256" key="8">
    <source>
        <dbReference type="ARBA" id="ARBA00022723"/>
    </source>
</evidence>
<comment type="catalytic activity">
    <reaction evidence="1">
        <text>Release of an N-terminal amino acid, Xaa-|-Yaa- from a peptide, amide or arylamide. Xaa is preferably Ala, but may be most amino acids including Pro (slow action). When a terminal hydrophobic residue is followed by a prolyl residue, the two may be released as an intact Xaa-Pro dipeptide.</text>
        <dbReference type="EC" id="3.4.11.2"/>
    </reaction>
</comment>
<dbReference type="GO" id="GO:0005737">
    <property type="term" value="C:cytoplasm"/>
    <property type="evidence" value="ECO:0007669"/>
    <property type="project" value="TreeGrafter"/>
</dbReference>
<dbReference type="GO" id="GO:0043171">
    <property type="term" value="P:peptide catabolic process"/>
    <property type="evidence" value="ECO:0007669"/>
    <property type="project" value="TreeGrafter"/>
</dbReference>
<reference evidence="14 15" key="1">
    <citation type="submission" date="2020-05" db="EMBL/GenBank/DDBJ databases">
        <title>Mucilaginibacter mali sp. nov.</title>
        <authorList>
            <person name="Kim H.S."/>
            <person name="Lee K.C."/>
            <person name="Suh M.K."/>
            <person name="Kim J.-S."/>
            <person name="Han K.-I."/>
            <person name="Eom M.K."/>
            <person name="Shin Y.K."/>
            <person name="Lee J.-S."/>
        </authorList>
    </citation>
    <scope>NUCLEOTIDE SEQUENCE [LARGE SCALE GENOMIC DNA]</scope>
    <source>
        <strain evidence="14 15">G2-14</strain>
    </source>
</reference>
<dbReference type="InterPro" id="IPR001930">
    <property type="entry name" value="Peptidase_M1"/>
</dbReference>
<evidence type="ECO:0000256" key="7">
    <source>
        <dbReference type="ARBA" id="ARBA00022670"/>
    </source>
</evidence>
<dbReference type="SUPFAM" id="SSF55486">
    <property type="entry name" value="Metalloproteases ('zincins'), catalytic domain"/>
    <property type="match status" value="1"/>
</dbReference>
<feature type="domain" description="Peptidase M1 membrane alanine aminopeptidase" evidence="13">
    <location>
        <begin position="256"/>
        <end position="455"/>
    </location>
</feature>
<keyword evidence="9" id="KW-0378">Hydrolase</keyword>
<dbReference type="InterPro" id="IPR042097">
    <property type="entry name" value="Aminopeptidase_N-like_N_sf"/>
</dbReference>
<evidence type="ECO:0000256" key="3">
    <source>
        <dbReference type="ARBA" id="ARBA00010136"/>
    </source>
</evidence>
<dbReference type="Pfam" id="PF01433">
    <property type="entry name" value="Peptidase_M1"/>
    <property type="match status" value="1"/>
</dbReference>
<evidence type="ECO:0000256" key="9">
    <source>
        <dbReference type="ARBA" id="ARBA00022801"/>
    </source>
</evidence>
<dbReference type="InterPro" id="IPR027268">
    <property type="entry name" value="Peptidase_M4/M1_CTD_sf"/>
</dbReference>
<organism evidence="14 15">
    <name type="scientific">Mucilaginibacter mali</name>
    <dbReference type="NCBI Taxonomy" id="2740462"/>
    <lineage>
        <taxon>Bacteria</taxon>
        <taxon>Pseudomonadati</taxon>
        <taxon>Bacteroidota</taxon>
        <taxon>Sphingobacteriia</taxon>
        <taxon>Sphingobacteriales</taxon>
        <taxon>Sphingobacteriaceae</taxon>
        <taxon>Mucilaginibacter</taxon>
    </lineage>
</organism>
<evidence type="ECO:0000256" key="4">
    <source>
        <dbReference type="ARBA" id="ARBA00012564"/>
    </source>
</evidence>
<comment type="cofactor">
    <cofactor evidence="2">
        <name>Zn(2+)</name>
        <dbReference type="ChEBI" id="CHEBI:29105"/>
    </cofactor>
</comment>
<evidence type="ECO:0000256" key="10">
    <source>
        <dbReference type="ARBA" id="ARBA00022833"/>
    </source>
</evidence>
<dbReference type="RefSeq" id="WP_173414117.1">
    <property type="nucleotide sequence ID" value="NZ_CP054139.1"/>
</dbReference>
<evidence type="ECO:0000256" key="12">
    <source>
        <dbReference type="SAM" id="SignalP"/>
    </source>
</evidence>
<evidence type="ECO:0000259" key="13">
    <source>
        <dbReference type="Pfam" id="PF01433"/>
    </source>
</evidence>
<name>A0A7D4PT64_9SPHI</name>
<keyword evidence="12" id="KW-0732">Signal</keyword>
<dbReference type="Proteomes" id="UP000505355">
    <property type="component" value="Chromosome"/>
</dbReference>
<evidence type="ECO:0000256" key="6">
    <source>
        <dbReference type="ARBA" id="ARBA00022438"/>
    </source>
</evidence>
<dbReference type="GO" id="GO:0016285">
    <property type="term" value="F:alanyl aminopeptidase activity"/>
    <property type="evidence" value="ECO:0007669"/>
    <property type="project" value="UniProtKB-EC"/>
</dbReference>
<dbReference type="GO" id="GO:0042277">
    <property type="term" value="F:peptide binding"/>
    <property type="evidence" value="ECO:0007669"/>
    <property type="project" value="TreeGrafter"/>
</dbReference>
<proteinExistence type="inferred from homology"/>
<keyword evidence="11" id="KW-0482">Metalloprotease</keyword>
<evidence type="ECO:0000256" key="2">
    <source>
        <dbReference type="ARBA" id="ARBA00001947"/>
    </source>
</evidence>
<dbReference type="GO" id="GO:0005615">
    <property type="term" value="C:extracellular space"/>
    <property type="evidence" value="ECO:0007669"/>
    <property type="project" value="TreeGrafter"/>
</dbReference>
<dbReference type="Gene3D" id="2.60.40.1730">
    <property type="entry name" value="tricorn interacting facor f3 domain"/>
    <property type="match status" value="1"/>
</dbReference>
<dbReference type="Gene3D" id="1.10.390.10">
    <property type="entry name" value="Neutral Protease Domain 2"/>
    <property type="match status" value="1"/>
</dbReference>
<feature type="signal peptide" evidence="12">
    <location>
        <begin position="1"/>
        <end position="18"/>
    </location>
</feature>
<evidence type="ECO:0000313" key="15">
    <source>
        <dbReference type="Proteomes" id="UP000505355"/>
    </source>
</evidence>
<dbReference type="GO" id="GO:0006508">
    <property type="term" value="P:proteolysis"/>
    <property type="evidence" value="ECO:0007669"/>
    <property type="project" value="UniProtKB-KW"/>
</dbReference>
<dbReference type="CDD" id="cd09603">
    <property type="entry name" value="M1_APN_like"/>
    <property type="match status" value="1"/>
</dbReference>
<evidence type="ECO:0000256" key="5">
    <source>
        <dbReference type="ARBA" id="ARBA00015611"/>
    </source>
</evidence>
<feature type="chain" id="PRO_5028849307" description="Aminopeptidase N" evidence="12">
    <location>
        <begin position="19"/>
        <end position="530"/>
    </location>
</feature>
<protein>
    <recommendedName>
        <fullName evidence="5">Aminopeptidase N</fullName>
        <ecNumber evidence="4">3.4.11.2</ecNumber>
    </recommendedName>
</protein>
<dbReference type="GO" id="GO:0016020">
    <property type="term" value="C:membrane"/>
    <property type="evidence" value="ECO:0007669"/>
    <property type="project" value="TreeGrafter"/>
</dbReference>
<dbReference type="InterPro" id="IPR014782">
    <property type="entry name" value="Peptidase_M1_dom"/>
</dbReference>
<sequence>MRNRITLLLIFAASIAQAQQMFTSGGKLKPEQAIMDVRHYTVALNVDVDRKSIDGYTDIDVLMAKPTRVLMLDLVDSFKISKILVNNQPQQFTYQNKLISINLNKEIPAGKATIKVLYGGKPNVARRPPWDDGFTWTKDSNGTPRVEVTAEGSGGKLYFPCKDHPSDEPNEGVDMIITVPSNLVVAGPGLLIKTVKKGNTATYHWKTNYSINNYSIVFNAADYVVVSRQYKTIDGNTVPIQFYVLREDAAKAEHHLDIFEKTIREQEKYFGEYPWAKEKIGIVETAHLGMEHQSMNAYGNKFKYTKIGGEDYDGLMHHEFGHEWWGNKVTANDWADMWIHEGIGTYGDALYVREFEGEQAYINYFKKSAFGIRNDKPVVMGKDVDEESAYNGDIYPKGAFFMHTLCYIMGDSTFLPALKRFVTDKRYTYDNIINTTDVEQYFSGVYGKDLKPLFNLFLYTTNKLEVHVKPMPNDRYSLQLTNINMPLPVDVTTDAGTKRTVLSSAPVIITSKTMPVIDKDTFYLKKVTID</sequence>
<dbReference type="AlphaFoldDB" id="A0A7D4PT64"/>
<keyword evidence="6" id="KW-0031">Aminopeptidase</keyword>
<gene>
    <name evidence="14" type="ORF">HQ865_06520</name>
</gene>
<accession>A0A7D4PT64</accession>
<dbReference type="PANTHER" id="PTHR11533">
    <property type="entry name" value="PROTEASE M1 ZINC METALLOPROTEASE"/>
    <property type="match status" value="1"/>
</dbReference>